<dbReference type="Pfam" id="PF00480">
    <property type="entry name" value="ROK"/>
    <property type="match status" value="1"/>
</dbReference>
<dbReference type="PANTHER" id="PTHR18964">
    <property type="entry name" value="ROK (REPRESSOR, ORF, KINASE) FAMILY"/>
    <property type="match status" value="1"/>
</dbReference>
<comment type="similarity">
    <text evidence="1">Belongs to the ROK (NagC/XylR) family.</text>
</comment>
<accession>A0ABY7K1S0</accession>
<dbReference type="SUPFAM" id="SSF53067">
    <property type="entry name" value="Actin-like ATPase domain"/>
    <property type="match status" value="1"/>
</dbReference>
<sequence length="297" mass="30333">MSADPIPVLEVGGTHVTAALLGPRDWSYLVPPHRTDLDGHGTAAEILGAFAAAARTLDAAAGASWGVAMPDPFDYEHGIGRFHGVAKFEALDGVDVRAALRESLPAPRGIAFVNDADAFALGEAAQGAASGRRRVAGLTLGTGVGSGWVVDGQVVSDGPGIPPGGRIHQLDALGRPLEDVMSRRAIRRAYRDAGGDDLDVREIADRARRGEAAAIEVLRHALCALGKVVGGCVLGFGADVLVVGGSMAGSWQLFEPWFRAGAGELPAEIVVSADSERAGLVGAALAALAALAESSPS</sequence>
<dbReference type="Gene3D" id="3.30.420.40">
    <property type="match status" value="2"/>
</dbReference>
<dbReference type="Proteomes" id="UP001164693">
    <property type="component" value="Chromosome"/>
</dbReference>
<dbReference type="InterPro" id="IPR000600">
    <property type="entry name" value="ROK"/>
</dbReference>
<dbReference type="RefSeq" id="WP_269443795.1">
    <property type="nucleotide sequence ID" value="NZ_CP097463.1"/>
</dbReference>
<evidence type="ECO:0000256" key="1">
    <source>
        <dbReference type="ARBA" id="ARBA00006479"/>
    </source>
</evidence>
<keyword evidence="3" id="KW-1185">Reference proteome</keyword>
<name>A0ABY7K1S0_9ACTN</name>
<evidence type="ECO:0000313" key="3">
    <source>
        <dbReference type="Proteomes" id="UP001164693"/>
    </source>
</evidence>
<organism evidence="2 3">
    <name type="scientific">Jatrophihabitans cynanchi</name>
    <dbReference type="NCBI Taxonomy" id="2944128"/>
    <lineage>
        <taxon>Bacteria</taxon>
        <taxon>Bacillati</taxon>
        <taxon>Actinomycetota</taxon>
        <taxon>Actinomycetes</taxon>
        <taxon>Jatrophihabitantales</taxon>
        <taxon>Jatrophihabitantaceae</taxon>
        <taxon>Jatrophihabitans</taxon>
    </lineage>
</organism>
<dbReference type="CDD" id="cd23763">
    <property type="entry name" value="ASKHA_ATPase_ROK"/>
    <property type="match status" value="1"/>
</dbReference>
<dbReference type="EMBL" id="CP097463">
    <property type="protein sequence ID" value="WAX57256.1"/>
    <property type="molecule type" value="Genomic_DNA"/>
</dbReference>
<protein>
    <submittedName>
        <fullName evidence="2">ROK family protein</fullName>
    </submittedName>
</protein>
<dbReference type="PANTHER" id="PTHR18964:SF169">
    <property type="entry name" value="N-ACETYLMANNOSAMINE KINASE"/>
    <property type="match status" value="1"/>
</dbReference>
<evidence type="ECO:0000313" key="2">
    <source>
        <dbReference type="EMBL" id="WAX57256.1"/>
    </source>
</evidence>
<reference evidence="2" key="1">
    <citation type="submission" date="2022-05" db="EMBL/GenBank/DDBJ databases">
        <title>Jatrophihabitans sp. SB3-54 whole genome sequence.</title>
        <authorList>
            <person name="Suh M.K."/>
            <person name="Eom M.K."/>
            <person name="Kim J.S."/>
            <person name="Kim H.S."/>
            <person name="Do H.E."/>
            <person name="Shin Y.K."/>
            <person name="Lee J.-S."/>
        </authorList>
    </citation>
    <scope>NUCLEOTIDE SEQUENCE</scope>
    <source>
        <strain evidence="2">SB3-54</strain>
    </source>
</reference>
<gene>
    <name evidence="2" type="ORF">M6B22_00470</name>
</gene>
<proteinExistence type="inferred from homology"/>
<dbReference type="InterPro" id="IPR043129">
    <property type="entry name" value="ATPase_NBD"/>
</dbReference>